<evidence type="ECO:0000259" key="3">
    <source>
        <dbReference type="Pfam" id="PF16655"/>
    </source>
</evidence>
<dbReference type="Proteomes" id="UP000321805">
    <property type="component" value="Chromosome"/>
</dbReference>
<dbReference type="Gene3D" id="2.60.40.380">
    <property type="entry name" value="Purple acid phosphatase-like, N-terminal"/>
    <property type="match status" value="1"/>
</dbReference>
<dbReference type="AlphaFoldDB" id="A0A5B8TZY4"/>
<dbReference type="SUPFAM" id="SSF56300">
    <property type="entry name" value="Metallo-dependent phosphatases"/>
    <property type="match status" value="1"/>
</dbReference>
<dbReference type="Pfam" id="PF09423">
    <property type="entry name" value="PhoD"/>
    <property type="match status" value="1"/>
</dbReference>
<name>A0A5B8TZY4_9ACTN</name>
<evidence type="ECO:0000259" key="2">
    <source>
        <dbReference type="Pfam" id="PF09423"/>
    </source>
</evidence>
<dbReference type="InterPro" id="IPR052900">
    <property type="entry name" value="Phospholipid_Metab_Enz"/>
</dbReference>
<dbReference type="Pfam" id="PF16655">
    <property type="entry name" value="PhoD_N"/>
    <property type="match status" value="1"/>
</dbReference>
<evidence type="ECO:0000313" key="4">
    <source>
        <dbReference type="EMBL" id="QEC46291.1"/>
    </source>
</evidence>
<keyword evidence="5" id="KW-1185">Reference proteome</keyword>
<dbReference type="Gene3D" id="3.60.21.70">
    <property type="entry name" value="PhoD-like phosphatase"/>
    <property type="match status" value="1"/>
</dbReference>
<dbReference type="CDD" id="cd07389">
    <property type="entry name" value="MPP_PhoD"/>
    <property type="match status" value="1"/>
</dbReference>
<evidence type="ECO:0000313" key="5">
    <source>
        <dbReference type="Proteomes" id="UP000321805"/>
    </source>
</evidence>
<dbReference type="InterPro" id="IPR006311">
    <property type="entry name" value="TAT_signal"/>
</dbReference>
<dbReference type="EMBL" id="CP042430">
    <property type="protein sequence ID" value="QEC46291.1"/>
    <property type="molecule type" value="Genomic_DNA"/>
</dbReference>
<gene>
    <name evidence="4" type="ORF">FSW04_00995</name>
</gene>
<dbReference type="InterPro" id="IPR038607">
    <property type="entry name" value="PhoD-like_sf"/>
</dbReference>
<reference evidence="4 5" key="1">
    <citation type="journal article" date="2018" name="J. Microbiol.">
        <title>Baekduia soli gen. nov., sp. nov., a novel bacterium isolated from the soil of Baekdu Mountain and proposal of a novel family name, Baekduiaceae fam. nov.</title>
        <authorList>
            <person name="An D.S."/>
            <person name="Siddiqi M.Z."/>
            <person name="Kim K.H."/>
            <person name="Yu H.S."/>
            <person name="Im W.T."/>
        </authorList>
    </citation>
    <scope>NUCLEOTIDE SEQUENCE [LARGE SCALE GENOMIC DNA]</scope>
    <source>
        <strain evidence="4 5">BR7-21</strain>
    </source>
</reference>
<dbReference type="RefSeq" id="WP_146915328.1">
    <property type="nucleotide sequence ID" value="NZ_CP042430.1"/>
</dbReference>
<feature type="signal peptide" evidence="1">
    <location>
        <begin position="1"/>
        <end position="31"/>
    </location>
</feature>
<proteinExistence type="predicted"/>
<dbReference type="OrthoDB" id="327733at2"/>
<feature type="chain" id="PRO_5022689959" description="Alkaline phosphatase" evidence="1">
    <location>
        <begin position="32"/>
        <end position="544"/>
    </location>
</feature>
<sequence>MQTRRQFVARAGGTVASVLVPAAIAAPLAQARTRPYKGGRFPDGVIAGDPTPKGVSLWTRFDPSGGPSTGSVTLEVATDKAFRKVVARRDVATSARTNHAVKARVTGLKAHEEYYYRFASKGADSAVGRFRTALPAGSRETVRFAFFSCQDYTHGYYNALDAMADGDYDFVVCLGDYIYAETYHSRKGGTGVRDDKIGRENPQNPDIVREAVTLADYRAKYELYRSDPLLRAVHAKFPMVMLWDDHEVQDNYAGQPADGGLPPGKHFSLQRKKAARRAFFESMPAFPGGERLYRTLQFGSTVELLVMDQRSYRANQPCDDAVVAPCADYDQPRDFLGRRQMNYIKDRLKASTAAWKIMANEVTIMPTRVLGGANFTYDNWIGYPQEREELLTHIRDQQIKDVVFVTGDIHTFIAGDVRTGDGATGDTVATELVGGSITSQSLGETTLDAGGGVTIKGNDADPSTSPDLINALRDINPQVDNADFDHHGFGAVTATQEGLTCELVRMQTIKKRSSARLPSADWTYHVARGAPSVKGQHGPPATPA</sequence>
<dbReference type="KEGG" id="bsol:FSW04_00995"/>
<feature type="domain" description="PhoD-like phosphatase metallophosphatase" evidence="2">
    <location>
        <begin position="144"/>
        <end position="502"/>
    </location>
</feature>
<dbReference type="InterPro" id="IPR032093">
    <property type="entry name" value="PhoD_N"/>
</dbReference>
<keyword evidence="1" id="KW-0732">Signal</keyword>
<dbReference type="InterPro" id="IPR018946">
    <property type="entry name" value="PhoD-like_MPP"/>
</dbReference>
<evidence type="ECO:0008006" key="6">
    <source>
        <dbReference type="Google" id="ProtNLM"/>
    </source>
</evidence>
<accession>A0A5B8TZY4</accession>
<organism evidence="4 5">
    <name type="scientific">Baekduia soli</name>
    <dbReference type="NCBI Taxonomy" id="496014"/>
    <lineage>
        <taxon>Bacteria</taxon>
        <taxon>Bacillati</taxon>
        <taxon>Actinomycetota</taxon>
        <taxon>Thermoleophilia</taxon>
        <taxon>Solirubrobacterales</taxon>
        <taxon>Baekduiaceae</taxon>
        <taxon>Baekduia</taxon>
    </lineage>
</organism>
<protein>
    <recommendedName>
        <fullName evidence="6">Alkaline phosphatase</fullName>
    </recommendedName>
</protein>
<evidence type="ECO:0000256" key="1">
    <source>
        <dbReference type="SAM" id="SignalP"/>
    </source>
</evidence>
<dbReference type="PANTHER" id="PTHR43606">
    <property type="entry name" value="PHOSPHATASE, PUTATIVE (AFU_ORTHOLOGUE AFUA_6G08710)-RELATED"/>
    <property type="match status" value="1"/>
</dbReference>
<feature type="domain" description="Phospholipase D N-terminal" evidence="3">
    <location>
        <begin position="44"/>
        <end position="132"/>
    </location>
</feature>
<dbReference type="InterPro" id="IPR029052">
    <property type="entry name" value="Metallo-depent_PP-like"/>
</dbReference>
<dbReference type="PANTHER" id="PTHR43606:SF2">
    <property type="entry name" value="ALKALINE PHOSPHATASE FAMILY PROTEIN (AFU_ORTHOLOGUE AFUA_5G03860)"/>
    <property type="match status" value="1"/>
</dbReference>
<dbReference type="PROSITE" id="PS51318">
    <property type="entry name" value="TAT"/>
    <property type="match status" value="1"/>
</dbReference>